<reference evidence="1" key="1">
    <citation type="submission" date="2023-11" db="EMBL/GenBank/DDBJ databases">
        <authorList>
            <person name="Poullet M."/>
        </authorList>
    </citation>
    <scope>NUCLEOTIDE SEQUENCE</scope>
    <source>
        <strain evidence="1">E1834</strain>
    </source>
</reference>
<gene>
    <name evidence="1" type="ORF">MENTE1834_LOCUS38912</name>
</gene>
<keyword evidence="2" id="KW-1185">Reference proteome</keyword>
<proteinExistence type="predicted"/>
<comment type="caution">
    <text evidence="1">The sequence shown here is derived from an EMBL/GenBank/DDBJ whole genome shotgun (WGS) entry which is preliminary data.</text>
</comment>
<protein>
    <submittedName>
        <fullName evidence="1">Uncharacterized protein</fullName>
    </submittedName>
</protein>
<dbReference type="EMBL" id="CAVMJV010000086">
    <property type="protein sequence ID" value="CAK5091090.1"/>
    <property type="molecule type" value="Genomic_DNA"/>
</dbReference>
<accession>A0ACB1AM62</accession>
<organism evidence="1 2">
    <name type="scientific">Meloidogyne enterolobii</name>
    <name type="common">Root-knot nematode worm</name>
    <name type="synonym">Meloidogyne mayaguensis</name>
    <dbReference type="NCBI Taxonomy" id="390850"/>
    <lineage>
        <taxon>Eukaryota</taxon>
        <taxon>Metazoa</taxon>
        <taxon>Ecdysozoa</taxon>
        <taxon>Nematoda</taxon>
        <taxon>Chromadorea</taxon>
        <taxon>Rhabditida</taxon>
        <taxon>Tylenchina</taxon>
        <taxon>Tylenchomorpha</taxon>
        <taxon>Tylenchoidea</taxon>
        <taxon>Meloidogynidae</taxon>
        <taxon>Meloidogyninae</taxon>
        <taxon>Meloidogyne</taxon>
    </lineage>
</organism>
<evidence type="ECO:0000313" key="1">
    <source>
        <dbReference type="EMBL" id="CAK5091090.1"/>
    </source>
</evidence>
<evidence type="ECO:0000313" key="2">
    <source>
        <dbReference type="Proteomes" id="UP001497535"/>
    </source>
</evidence>
<name>A0ACB1AM62_MELEN</name>
<sequence length="864" mass="97513">MFTLHFSVSVPFPIFDDQFVFVTGSHESLGSWNTHRALRLEKDDENHWTGITNLSVDTVKFRYFIGNYLQSDATKDPVLVISKWEAHFTPRCVMPPVEASKSGVCRANLRDVFGYNSGSEQISDSFVLGDDVHHIALTVSGAALKFYKKKHEQQNYRVKIVPFDLRNKFDMTNLDDDEELNAEDETPLPSLPSHSCTEIASDEGEREEKHDVSSRIKALTQACPKFKAQQEFGELFQNSIDYHTFRTYSVAVEFLSFRIEVYSNQNNDLIAQGYALPSSLHDTYGKTSVPLLTKRGVPTGKIYFSYLFIRPIRLPHPRPIMHNCYAKYWKKRVTLEVGHRGMGESYTKFAVARENTLHSLNSAAKRGADFVEFDVHLTKDLIPIVYHDFHVMVSVAKKRTNTESSNSSSIDSDGRIKSNNGSVSPPNSTTTTNSPSVDFYQLAVKDLNLNQLRLLHLDHVKHKESSNVDQAINGASTQKYSSHHVTGEHDEAEEHRPFPTLLEALKNVSHDVGFNIEIKYPQLIVSGENEVEGGYIERNEFLDIILSEILNNADNNRHIVFSSFDADMCKMISEKQKKYPVLFLCLGKQTRYPDYEDERTRSSLTAVKFTYSCGLMGVNFHSEDLLLDPTPVSKAKELGLISFVWGDELVERKYLDYFKYKVGVEGIIYDRIGEGESRKNVFTLEKAMRAQLFSSKKSSFGKKSSSPPRCFSHNQLNSQAISSFGPGNRTRGMSASVWSNEFVDQNFGRSSIDGSPAMFSIGETDIEQQQQIQQQDPQQHFPIIRRHNSSQAQGTFGFLPVLPEALLKTQTNGGNINNNSSISSNNSSTTISSESNETFNNNDIEMVTMNNSANNKRFVAASEI</sequence>
<dbReference type="Proteomes" id="UP001497535">
    <property type="component" value="Unassembled WGS sequence"/>
</dbReference>